<comment type="caution">
    <text evidence="1">The sequence shown here is derived from an EMBL/GenBank/DDBJ whole genome shotgun (WGS) entry which is preliminary data.</text>
</comment>
<evidence type="ECO:0008006" key="3">
    <source>
        <dbReference type="Google" id="ProtNLM"/>
    </source>
</evidence>
<organism evidence="1 2">
    <name type="scientific">Cladophialophora chaetospira</name>
    <dbReference type="NCBI Taxonomy" id="386627"/>
    <lineage>
        <taxon>Eukaryota</taxon>
        <taxon>Fungi</taxon>
        <taxon>Dikarya</taxon>
        <taxon>Ascomycota</taxon>
        <taxon>Pezizomycotina</taxon>
        <taxon>Eurotiomycetes</taxon>
        <taxon>Chaetothyriomycetidae</taxon>
        <taxon>Chaetothyriales</taxon>
        <taxon>Herpotrichiellaceae</taxon>
        <taxon>Cladophialophora</taxon>
    </lineage>
</organism>
<protein>
    <recommendedName>
        <fullName evidence="3">FAD/NAD(P)-binding domain-containing protein</fullName>
    </recommendedName>
</protein>
<proteinExistence type="predicted"/>
<dbReference type="AlphaFoldDB" id="A0AA39CGH7"/>
<evidence type="ECO:0000313" key="1">
    <source>
        <dbReference type="EMBL" id="KAJ9607390.1"/>
    </source>
</evidence>
<evidence type="ECO:0000313" key="2">
    <source>
        <dbReference type="Proteomes" id="UP001172673"/>
    </source>
</evidence>
<dbReference type="Proteomes" id="UP001172673">
    <property type="component" value="Unassembled WGS sequence"/>
</dbReference>
<reference evidence="1" key="1">
    <citation type="submission" date="2022-10" db="EMBL/GenBank/DDBJ databases">
        <title>Culturing micro-colonial fungi from biological soil crusts in the Mojave desert and describing Neophaeococcomyces mojavensis, and introducing the new genera and species Taxawa tesnikishii.</title>
        <authorList>
            <person name="Kurbessoian T."/>
            <person name="Stajich J.E."/>
        </authorList>
    </citation>
    <scope>NUCLEOTIDE SEQUENCE</scope>
    <source>
        <strain evidence="1">TK_41</strain>
    </source>
</reference>
<dbReference type="EMBL" id="JAPDRK010000012">
    <property type="protein sequence ID" value="KAJ9607390.1"/>
    <property type="molecule type" value="Genomic_DNA"/>
</dbReference>
<gene>
    <name evidence="1" type="ORF">H2200_008463</name>
</gene>
<dbReference type="InterPro" id="IPR036188">
    <property type="entry name" value="FAD/NAD-bd_sf"/>
</dbReference>
<name>A0AA39CGH7_9EURO</name>
<dbReference type="Gene3D" id="3.50.50.60">
    <property type="entry name" value="FAD/NAD(P)-binding domain"/>
    <property type="match status" value="1"/>
</dbReference>
<dbReference type="SUPFAM" id="SSF51905">
    <property type="entry name" value="FAD/NAD(P)-binding domain"/>
    <property type="match status" value="1"/>
</dbReference>
<sequence length="485" mass="54291">MAEIVDVDYLVIGTGAMGMAFADTLVSDSQKTIAMVDRYARPGGHWTIAYPHVRLHQPSIGYGVNSRGFDGENKLDTHGWNKGLLELASGPEVCGYFIAVMHQTLIPSGRVKYYPKHEYTGDGNFKSLMTGKTYRVSEKTKIVDATYHKTEVPAMRPPPYESTPDVKVITPNQLSALARPYNHYTIVGVGKTGLDACLWLIGSGVSPSKLTLVVPRDAWYIDRYKFQPGEHFRIANARNFTVSNACVMDATSPEDLFHRLEATGQLMRLSPDHEPTFYRCATVTELELSAIREIGTFIRKGRIRRITPGTVYCERGTYTPEPDNLYIDCSANSVPKRPPVPVFDDKRITLQPVRYCQQVFSAAFIAHIEAAYPVDDEKLKNTLTSPVPHPEFATDWLRLNLQTYRNALIWSQYPKTQAWLAAARLDWLTEILPKVPEGASEEEKGAFMQKLGAELMALVAKLEALMKMLPKDDGALEDVQLNAML</sequence>
<keyword evidence="2" id="KW-1185">Reference proteome</keyword>
<accession>A0AA39CGH7</accession>